<dbReference type="InterPro" id="IPR009057">
    <property type="entry name" value="Homeodomain-like_sf"/>
</dbReference>
<dbReference type="Gene3D" id="1.10.10.10">
    <property type="entry name" value="Winged helix-like DNA-binding domain superfamily/Winged helix DNA-binding domain"/>
    <property type="match status" value="1"/>
</dbReference>
<dbReference type="InterPro" id="IPR007367">
    <property type="entry name" value="DUF433"/>
</dbReference>
<reference evidence="1 2" key="1">
    <citation type="submission" date="2016-07" db="EMBL/GenBank/DDBJ databases">
        <title>Draft genome of Scalindua rubra, obtained from a brine-seawater interface in the Red Sea, sheds light on salt adaptation in anammox bacteria.</title>
        <authorList>
            <person name="Speth D.R."/>
            <person name="Lagkouvardos I."/>
            <person name="Wang Y."/>
            <person name="Qian P.-Y."/>
            <person name="Dutilh B.E."/>
            <person name="Jetten M.S."/>
        </authorList>
    </citation>
    <scope>NUCLEOTIDE SEQUENCE [LARGE SCALE GENOMIC DNA]</scope>
    <source>
        <strain evidence="1">BSI-1</strain>
    </source>
</reference>
<sequence>MSTIQKSMRIPEELIKELQNITQESGKDFSTTIKELLQEAIKMRRCPGIVFTEGVSGRRARIAGTGIEVWEIIANFKSIGKNLRRLRNMYNWLTEQQLKAAIGYWKTYPKEINQLITQNESWTKERIHKVYPFLERIGS</sequence>
<evidence type="ECO:0008006" key="3">
    <source>
        <dbReference type="Google" id="ProtNLM"/>
    </source>
</evidence>
<comment type="caution">
    <text evidence="1">The sequence shown here is derived from an EMBL/GenBank/DDBJ whole genome shotgun (WGS) entry which is preliminary data.</text>
</comment>
<evidence type="ECO:0000313" key="1">
    <source>
        <dbReference type="EMBL" id="ODS33255.1"/>
    </source>
</evidence>
<dbReference type="Proteomes" id="UP000094056">
    <property type="component" value="Unassembled WGS sequence"/>
</dbReference>
<dbReference type="SUPFAM" id="SSF46689">
    <property type="entry name" value="Homeodomain-like"/>
    <property type="match status" value="1"/>
</dbReference>
<organism evidence="1 2">
    <name type="scientific">Candidatus Scalindua rubra</name>
    <dbReference type="NCBI Taxonomy" id="1872076"/>
    <lineage>
        <taxon>Bacteria</taxon>
        <taxon>Pseudomonadati</taxon>
        <taxon>Planctomycetota</taxon>
        <taxon>Candidatus Brocadiia</taxon>
        <taxon>Candidatus Brocadiales</taxon>
        <taxon>Candidatus Scalinduaceae</taxon>
        <taxon>Candidatus Scalindua</taxon>
    </lineage>
</organism>
<dbReference type="Pfam" id="PF04255">
    <property type="entry name" value="DUF433"/>
    <property type="match status" value="1"/>
</dbReference>
<accession>A0A1E3XC94</accession>
<dbReference type="AlphaFoldDB" id="A0A1E3XC94"/>
<dbReference type="InterPro" id="IPR036388">
    <property type="entry name" value="WH-like_DNA-bd_sf"/>
</dbReference>
<dbReference type="EMBL" id="MAYW01000034">
    <property type="protein sequence ID" value="ODS33255.1"/>
    <property type="molecule type" value="Genomic_DNA"/>
</dbReference>
<evidence type="ECO:0000313" key="2">
    <source>
        <dbReference type="Proteomes" id="UP000094056"/>
    </source>
</evidence>
<gene>
    <name evidence="1" type="ORF">SCARUB_01646</name>
</gene>
<proteinExistence type="predicted"/>
<protein>
    <recommendedName>
        <fullName evidence="3">DUF433 domain-containing protein</fullName>
    </recommendedName>
</protein>
<name>A0A1E3XC94_9BACT</name>